<dbReference type="Pfam" id="PF00083">
    <property type="entry name" value="Sugar_tr"/>
    <property type="match status" value="1"/>
</dbReference>
<feature type="transmembrane region" description="Helical" evidence="5">
    <location>
        <begin position="320"/>
        <end position="337"/>
    </location>
</feature>
<feature type="transmembrane region" description="Helical" evidence="5">
    <location>
        <begin position="211"/>
        <end position="234"/>
    </location>
</feature>
<dbReference type="Gene3D" id="1.20.1250.20">
    <property type="entry name" value="MFS general substrate transporter like domains"/>
    <property type="match status" value="1"/>
</dbReference>
<organism evidence="6 7">
    <name type="scientific">Dactylonectria macrodidyma</name>
    <dbReference type="NCBI Taxonomy" id="307937"/>
    <lineage>
        <taxon>Eukaryota</taxon>
        <taxon>Fungi</taxon>
        <taxon>Dikarya</taxon>
        <taxon>Ascomycota</taxon>
        <taxon>Pezizomycotina</taxon>
        <taxon>Sordariomycetes</taxon>
        <taxon>Hypocreomycetidae</taxon>
        <taxon>Hypocreales</taxon>
        <taxon>Nectriaceae</taxon>
        <taxon>Dactylonectria</taxon>
    </lineage>
</organism>
<dbReference type="InterPro" id="IPR005828">
    <property type="entry name" value="MFS_sugar_transport-like"/>
</dbReference>
<gene>
    <name evidence="6" type="ORF">EDB81DRAFT_847945</name>
</gene>
<sequence length="400" mass="44949">MKTRRAQLDIILRVPSNNIISTFILGAFIASLVTGFFSTFLDHKRGLIQAGTRSKGLLYFSRLRLGFSNGFYITISNSCIAEVAPAYMRGLLIALYAYWVNIGQILGSVVVNYTKDRMGKYSYQIPIACLCIVPLLLSAGLFFVPEFPRWLLAASKNIMEVLRTHSVAPECLNSEWMEIITGIDEEKSLSKNVEELEMFRGANLQRTLPCYGVIGSMNFSGCWFIIAFQTYFFAIAGISKSFRFTIVNTCLGLLGVVLWDAMGNEVGDAIVAFVAFYMFFYNGCLKSTSYTLATELVSSRLRVWTVGTATSFGCGPKYDYIWAGLNFIYVLFYYFFVPETRDWSLEELDELFEKRVGVKGFQTYQTTVGNEAFGNIRAKLGPSSRIGHKGGRIRVYLQLG</sequence>
<feature type="transmembrane region" description="Helical" evidence="5">
    <location>
        <begin position="241"/>
        <end position="259"/>
    </location>
</feature>
<feature type="transmembrane region" description="Helical" evidence="5">
    <location>
        <begin position="125"/>
        <end position="144"/>
    </location>
</feature>
<keyword evidence="3 5" id="KW-1133">Transmembrane helix</keyword>
<keyword evidence="2 5" id="KW-0812">Transmembrane</keyword>
<keyword evidence="7" id="KW-1185">Reference proteome</keyword>
<dbReference type="InterPro" id="IPR036259">
    <property type="entry name" value="MFS_trans_sf"/>
</dbReference>
<dbReference type="EMBL" id="JAGMUV010000025">
    <property type="protein sequence ID" value="KAH7120690.1"/>
    <property type="molecule type" value="Genomic_DNA"/>
</dbReference>
<dbReference type="PANTHER" id="PTHR48022">
    <property type="entry name" value="PLASTIDIC GLUCOSE TRANSPORTER 4"/>
    <property type="match status" value="1"/>
</dbReference>
<dbReference type="GO" id="GO:0005351">
    <property type="term" value="F:carbohydrate:proton symporter activity"/>
    <property type="evidence" value="ECO:0007669"/>
    <property type="project" value="TreeGrafter"/>
</dbReference>
<dbReference type="AlphaFoldDB" id="A0A9P9DHG6"/>
<feature type="transmembrane region" description="Helical" evidence="5">
    <location>
        <begin position="20"/>
        <end position="42"/>
    </location>
</feature>
<comment type="subcellular location">
    <subcellularLocation>
        <location evidence="1">Membrane</location>
        <topology evidence="1">Multi-pass membrane protein</topology>
    </subcellularLocation>
</comment>
<evidence type="ECO:0000256" key="5">
    <source>
        <dbReference type="SAM" id="Phobius"/>
    </source>
</evidence>
<evidence type="ECO:0000256" key="4">
    <source>
        <dbReference type="ARBA" id="ARBA00023136"/>
    </source>
</evidence>
<dbReference type="PANTHER" id="PTHR48022:SF10">
    <property type="entry name" value="MAJOR FACILITATOR SUPERFAMILY (MFS) PROFILE DOMAIN-CONTAINING PROTEIN"/>
    <property type="match status" value="1"/>
</dbReference>
<proteinExistence type="predicted"/>
<protein>
    <submittedName>
        <fullName evidence="6">Transporter</fullName>
    </submittedName>
</protein>
<evidence type="ECO:0000313" key="6">
    <source>
        <dbReference type="EMBL" id="KAH7120690.1"/>
    </source>
</evidence>
<dbReference type="GO" id="GO:0016020">
    <property type="term" value="C:membrane"/>
    <property type="evidence" value="ECO:0007669"/>
    <property type="project" value="UniProtKB-SubCell"/>
</dbReference>
<dbReference type="SUPFAM" id="SSF103473">
    <property type="entry name" value="MFS general substrate transporter"/>
    <property type="match status" value="1"/>
</dbReference>
<dbReference type="OrthoDB" id="6612291at2759"/>
<evidence type="ECO:0000256" key="3">
    <source>
        <dbReference type="ARBA" id="ARBA00022989"/>
    </source>
</evidence>
<keyword evidence="4 5" id="KW-0472">Membrane</keyword>
<evidence type="ECO:0000256" key="1">
    <source>
        <dbReference type="ARBA" id="ARBA00004141"/>
    </source>
</evidence>
<accession>A0A9P9DHG6</accession>
<evidence type="ECO:0000313" key="7">
    <source>
        <dbReference type="Proteomes" id="UP000738349"/>
    </source>
</evidence>
<name>A0A9P9DHG6_9HYPO</name>
<reference evidence="6" key="1">
    <citation type="journal article" date="2021" name="Nat. Commun.">
        <title>Genetic determinants of endophytism in the Arabidopsis root mycobiome.</title>
        <authorList>
            <person name="Mesny F."/>
            <person name="Miyauchi S."/>
            <person name="Thiergart T."/>
            <person name="Pickel B."/>
            <person name="Atanasova L."/>
            <person name="Karlsson M."/>
            <person name="Huettel B."/>
            <person name="Barry K.W."/>
            <person name="Haridas S."/>
            <person name="Chen C."/>
            <person name="Bauer D."/>
            <person name="Andreopoulos W."/>
            <person name="Pangilinan J."/>
            <person name="LaButti K."/>
            <person name="Riley R."/>
            <person name="Lipzen A."/>
            <person name="Clum A."/>
            <person name="Drula E."/>
            <person name="Henrissat B."/>
            <person name="Kohler A."/>
            <person name="Grigoriev I.V."/>
            <person name="Martin F.M."/>
            <person name="Hacquard S."/>
        </authorList>
    </citation>
    <scope>NUCLEOTIDE SEQUENCE</scope>
    <source>
        <strain evidence="6">MPI-CAGE-AT-0147</strain>
    </source>
</reference>
<comment type="caution">
    <text evidence="6">The sequence shown here is derived from an EMBL/GenBank/DDBJ whole genome shotgun (WGS) entry which is preliminary data.</text>
</comment>
<dbReference type="Proteomes" id="UP000738349">
    <property type="component" value="Unassembled WGS sequence"/>
</dbReference>
<dbReference type="InterPro" id="IPR050360">
    <property type="entry name" value="MFS_Sugar_Transporters"/>
</dbReference>
<feature type="transmembrane region" description="Helical" evidence="5">
    <location>
        <begin position="93"/>
        <end position="113"/>
    </location>
</feature>
<evidence type="ECO:0000256" key="2">
    <source>
        <dbReference type="ARBA" id="ARBA00022692"/>
    </source>
</evidence>